<gene>
    <name evidence="1" type="ORF">MGAL_10B003904</name>
</gene>
<dbReference type="Gene3D" id="1.25.40.20">
    <property type="entry name" value="Ankyrin repeat-containing domain"/>
    <property type="match status" value="1"/>
</dbReference>
<keyword evidence="2" id="KW-1185">Reference proteome</keyword>
<proteinExistence type="predicted"/>
<comment type="caution">
    <text evidence="1">The sequence shown here is derived from an EMBL/GenBank/DDBJ whole genome shotgun (WGS) entry which is preliminary data.</text>
</comment>
<dbReference type="InterPro" id="IPR036770">
    <property type="entry name" value="Ankyrin_rpt-contain_sf"/>
</dbReference>
<evidence type="ECO:0000313" key="1">
    <source>
        <dbReference type="EMBL" id="VDI75846.1"/>
    </source>
</evidence>
<dbReference type="Pfam" id="PF12796">
    <property type="entry name" value="Ank_2"/>
    <property type="match status" value="1"/>
</dbReference>
<dbReference type="AlphaFoldDB" id="A0A8B6H9T1"/>
<accession>A0A8B6H9T1</accession>
<dbReference type="SUPFAM" id="SSF48403">
    <property type="entry name" value="Ankyrin repeat"/>
    <property type="match status" value="1"/>
</dbReference>
<dbReference type="Proteomes" id="UP000596742">
    <property type="component" value="Unassembled WGS sequence"/>
</dbReference>
<organism evidence="1 2">
    <name type="scientific">Mytilus galloprovincialis</name>
    <name type="common">Mediterranean mussel</name>
    <dbReference type="NCBI Taxonomy" id="29158"/>
    <lineage>
        <taxon>Eukaryota</taxon>
        <taxon>Metazoa</taxon>
        <taxon>Spiralia</taxon>
        <taxon>Lophotrochozoa</taxon>
        <taxon>Mollusca</taxon>
        <taxon>Bivalvia</taxon>
        <taxon>Autobranchia</taxon>
        <taxon>Pteriomorphia</taxon>
        <taxon>Mytilida</taxon>
        <taxon>Mytiloidea</taxon>
        <taxon>Mytilidae</taxon>
        <taxon>Mytilinae</taxon>
        <taxon>Mytilus</taxon>
    </lineage>
</organism>
<dbReference type="InterPro" id="IPR002110">
    <property type="entry name" value="Ankyrin_rpt"/>
</dbReference>
<name>A0A8B6H9T1_MYTGA</name>
<reference evidence="1" key="1">
    <citation type="submission" date="2018-11" db="EMBL/GenBank/DDBJ databases">
        <authorList>
            <person name="Alioto T."/>
            <person name="Alioto T."/>
        </authorList>
    </citation>
    <scope>NUCLEOTIDE SEQUENCE</scope>
</reference>
<protein>
    <submittedName>
        <fullName evidence="1">Uncharacterized protein</fullName>
    </submittedName>
</protein>
<dbReference type="EMBL" id="UYJE01009700">
    <property type="protein sequence ID" value="VDI75846.1"/>
    <property type="molecule type" value="Genomic_DNA"/>
</dbReference>
<sequence>MGSGFSSDNENERIGAIFDAIRHERFSLAADLITKGRGVNCINFVGSTPLIETCKHRRNSITKRSVVECARESFVRFLIDNTCDSSKYDIYGWTALMYAEKNGHSNIANILEKTEDDMNSRVLIKRAMRQKAHNKKNKHLVIE</sequence>
<evidence type="ECO:0000313" key="2">
    <source>
        <dbReference type="Proteomes" id="UP000596742"/>
    </source>
</evidence>
<dbReference type="OrthoDB" id="6093688at2759"/>